<comment type="subcellular location">
    <subcellularLocation>
        <location evidence="1">Membrane</location>
        <topology evidence="1">Multi-pass membrane protein</topology>
    </subcellularLocation>
</comment>
<name>A0ABD2YIX7_9GENT</name>
<feature type="compositionally biased region" description="Low complexity" evidence="6">
    <location>
        <begin position="185"/>
        <end position="202"/>
    </location>
</feature>
<comment type="caution">
    <text evidence="8">The sequence shown here is derived from an EMBL/GenBank/DDBJ whole genome shotgun (WGS) entry which is preliminary data.</text>
</comment>
<dbReference type="PANTHER" id="PTHR31621:SF66">
    <property type="entry name" value="PROTEIN DMP2"/>
    <property type="match status" value="1"/>
</dbReference>
<evidence type="ECO:0000313" key="9">
    <source>
        <dbReference type="Proteomes" id="UP001630127"/>
    </source>
</evidence>
<feature type="transmembrane region" description="Helical" evidence="7">
    <location>
        <begin position="120"/>
        <end position="138"/>
    </location>
</feature>
<dbReference type="Pfam" id="PF05078">
    <property type="entry name" value="DUF679"/>
    <property type="match status" value="1"/>
</dbReference>
<keyword evidence="3 7" id="KW-0812">Transmembrane</keyword>
<dbReference type="Proteomes" id="UP001630127">
    <property type="component" value="Unassembled WGS sequence"/>
</dbReference>
<keyword evidence="4 7" id="KW-1133">Transmembrane helix</keyword>
<dbReference type="GO" id="GO:0005737">
    <property type="term" value="C:cytoplasm"/>
    <property type="evidence" value="ECO:0007669"/>
    <property type="project" value="UniProtKB-ARBA"/>
</dbReference>
<evidence type="ECO:0000256" key="7">
    <source>
        <dbReference type="SAM" id="Phobius"/>
    </source>
</evidence>
<dbReference type="PANTHER" id="PTHR31621">
    <property type="entry name" value="PROTEIN DMP3"/>
    <property type="match status" value="1"/>
</dbReference>
<evidence type="ECO:0000256" key="3">
    <source>
        <dbReference type="ARBA" id="ARBA00022692"/>
    </source>
</evidence>
<dbReference type="AlphaFoldDB" id="A0ABD2YIX7"/>
<evidence type="ECO:0000313" key="8">
    <source>
        <dbReference type="EMBL" id="KAL3505817.1"/>
    </source>
</evidence>
<evidence type="ECO:0000256" key="1">
    <source>
        <dbReference type="ARBA" id="ARBA00004141"/>
    </source>
</evidence>
<feature type="transmembrane region" description="Helical" evidence="7">
    <location>
        <begin position="58"/>
        <end position="76"/>
    </location>
</feature>
<comment type="similarity">
    <text evidence="2">Belongs to the plant DMP1 protein family.</text>
</comment>
<dbReference type="InterPro" id="IPR007770">
    <property type="entry name" value="DMP"/>
</dbReference>
<evidence type="ECO:0000256" key="2">
    <source>
        <dbReference type="ARBA" id="ARBA00008707"/>
    </source>
</evidence>
<protein>
    <submittedName>
        <fullName evidence="8">Uncharacterized protein</fullName>
    </submittedName>
</protein>
<evidence type="ECO:0000256" key="6">
    <source>
        <dbReference type="SAM" id="MobiDB-lite"/>
    </source>
</evidence>
<keyword evidence="5 7" id="KW-0472">Membrane</keyword>
<organism evidence="8 9">
    <name type="scientific">Cinchona calisaya</name>
    <dbReference type="NCBI Taxonomy" id="153742"/>
    <lineage>
        <taxon>Eukaryota</taxon>
        <taxon>Viridiplantae</taxon>
        <taxon>Streptophyta</taxon>
        <taxon>Embryophyta</taxon>
        <taxon>Tracheophyta</taxon>
        <taxon>Spermatophyta</taxon>
        <taxon>Magnoliopsida</taxon>
        <taxon>eudicotyledons</taxon>
        <taxon>Gunneridae</taxon>
        <taxon>Pentapetalae</taxon>
        <taxon>asterids</taxon>
        <taxon>lamiids</taxon>
        <taxon>Gentianales</taxon>
        <taxon>Rubiaceae</taxon>
        <taxon>Cinchonoideae</taxon>
        <taxon>Cinchoneae</taxon>
        <taxon>Cinchona</taxon>
    </lineage>
</organism>
<accession>A0ABD2YIX7</accession>
<feature type="transmembrane region" description="Helical" evidence="7">
    <location>
        <begin position="20"/>
        <end position="42"/>
    </location>
</feature>
<sequence>MATQTSTNSSTSTVNVKDKLFAAVGNLIKLLPTGTVFLYQFLNPILTNNGNCSTANKYVSSVLFALCGLSCFFSTFTDSYKDEQGKIHYGIATFKGFWPTSGATHSSVDLKSYRIQVGDFFHAILSVIVFCVISLLDANTVECFYPSFESTEKALLKALPPVIGSIAAAVSVVFPYKRHGLGYPSNSSSSSSTSKSVQPSNA</sequence>
<feature type="region of interest" description="Disordered" evidence="6">
    <location>
        <begin position="183"/>
        <end position="202"/>
    </location>
</feature>
<gene>
    <name evidence="8" type="ORF">ACH5RR_031199</name>
</gene>
<keyword evidence="9" id="KW-1185">Reference proteome</keyword>
<reference evidence="8 9" key="1">
    <citation type="submission" date="2024-11" db="EMBL/GenBank/DDBJ databases">
        <title>A near-complete genome assembly of Cinchona calisaya.</title>
        <authorList>
            <person name="Lian D.C."/>
            <person name="Zhao X.W."/>
            <person name="Wei L."/>
        </authorList>
    </citation>
    <scope>NUCLEOTIDE SEQUENCE [LARGE SCALE GENOMIC DNA]</scope>
    <source>
        <tissue evidence="8">Nenye</tissue>
    </source>
</reference>
<feature type="transmembrane region" description="Helical" evidence="7">
    <location>
        <begin position="158"/>
        <end position="176"/>
    </location>
</feature>
<dbReference type="EMBL" id="JBJUIK010000013">
    <property type="protein sequence ID" value="KAL3505817.1"/>
    <property type="molecule type" value="Genomic_DNA"/>
</dbReference>
<proteinExistence type="inferred from homology"/>
<dbReference type="GO" id="GO:0016020">
    <property type="term" value="C:membrane"/>
    <property type="evidence" value="ECO:0007669"/>
    <property type="project" value="UniProtKB-SubCell"/>
</dbReference>
<evidence type="ECO:0000256" key="5">
    <source>
        <dbReference type="ARBA" id="ARBA00023136"/>
    </source>
</evidence>
<evidence type="ECO:0000256" key="4">
    <source>
        <dbReference type="ARBA" id="ARBA00022989"/>
    </source>
</evidence>